<evidence type="ECO:0000313" key="6">
    <source>
        <dbReference type="EMBL" id="GAA3014136.1"/>
    </source>
</evidence>
<keyword evidence="4 5" id="KW-0472">Membrane</keyword>
<feature type="transmembrane region" description="Helical" evidence="5">
    <location>
        <begin position="76"/>
        <end position="93"/>
    </location>
</feature>
<gene>
    <name evidence="6" type="ORF">GCM10019998_07730</name>
</gene>
<evidence type="ECO:0000313" key="7">
    <source>
        <dbReference type="Proteomes" id="UP001501577"/>
    </source>
</evidence>
<dbReference type="Proteomes" id="UP001501577">
    <property type="component" value="Unassembled WGS sequence"/>
</dbReference>
<dbReference type="InterPro" id="IPR009825">
    <property type="entry name" value="ECF_substrate-spec-like"/>
</dbReference>
<dbReference type="NCBIfam" id="NF010182">
    <property type="entry name" value="PRK13661.1"/>
    <property type="match status" value="1"/>
</dbReference>
<protein>
    <recommendedName>
        <fullName evidence="5">UPF0397 protein GCM10019998_07730</fullName>
    </recommendedName>
</protein>
<dbReference type="PANTHER" id="PTHR37815">
    <property type="entry name" value="UPF0397 PROTEIN BC_2624-RELATED"/>
    <property type="match status" value="1"/>
</dbReference>
<proteinExistence type="inferred from homology"/>
<dbReference type="RefSeq" id="WP_068709718.1">
    <property type="nucleotide sequence ID" value="NZ_BAAAXQ010000024.1"/>
</dbReference>
<dbReference type="Pfam" id="PF07155">
    <property type="entry name" value="ECF-ribofla_trS"/>
    <property type="match status" value="1"/>
</dbReference>
<name>A0ABN3Y1T4_9ENTE</name>
<feature type="transmembrane region" description="Helical" evidence="5">
    <location>
        <begin position="151"/>
        <end position="170"/>
    </location>
</feature>
<comment type="similarity">
    <text evidence="5">Belongs to the UPF0397 family.</text>
</comment>
<dbReference type="PANTHER" id="PTHR37815:SF3">
    <property type="entry name" value="UPF0397 PROTEIN SPR0429"/>
    <property type="match status" value="1"/>
</dbReference>
<keyword evidence="3 5" id="KW-1133">Transmembrane helix</keyword>
<reference evidence="6 7" key="1">
    <citation type="journal article" date="2019" name="Int. J. Syst. Evol. Microbiol.">
        <title>The Global Catalogue of Microorganisms (GCM) 10K type strain sequencing project: providing services to taxonomists for standard genome sequencing and annotation.</title>
        <authorList>
            <consortium name="The Broad Institute Genomics Platform"/>
            <consortium name="The Broad Institute Genome Sequencing Center for Infectious Disease"/>
            <person name="Wu L."/>
            <person name="Ma J."/>
        </authorList>
    </citation>
    <scope>NUCLEOTIDE SEQUENCE [LARGE SCALE GENOMIC DNA]</scope>
    <source>
        <strain evidence="6 7">JCM 8736</strain>
    </source>
</reference>
<keyword evidence="7" id="KW-1185">Reference proteome</keyword>
<dbReference type="Gene3D" id="1.10.1760.20">
    <property type="match status" value="1"/>
</dbReference>
<dbReference type="HAMAP" id="MF_01572">
    <property type="entry name" value="UPF0397"/>
    <property type="match status" value="1"/>
</dbReference>
<sequence length="182" mass="19471">MKKGFSVQTIVAIGIGSALFVILGRFVTIPSGIPNTNIETTYPFLSLMGALYGPLPAALIGLIGHTLKDLTYGFPWWTWIVCSGLIGAVYGWATRKVDLKSGEFTKKAIIYFNVVQVIGHAVVWGLIAPTLDVLVYSEAASKVYVQGLSSTLLNSIAVGVIGTLLMKAYASTQTKKGSLKKD</sequence>
<accession>A0ABN3Y1T4</accession>
<dbReference type="InterPro" id="IPR022914">
    <property type="entry name" value="UPF0397"/>
</dbReference>
<keyword evidence="1 5" id="KW-1003">Cell membrane</keyword>
<evidence type="ECO:0000256" key="5">
    <source>
        <dbReference type="HAMAP-Rule" id="MF_01572"/>
    </source>
</evidence>
<feature type="transmembrane region" description="Helical" evidence="5">
    <location>
        <begin position="109"/>
        <end position="131"/>
    </location>
</feature>
<organism evidence="6 7">
    <name type="scientific">Tetragenococcus solitarius</name>
    <dbReference type="NCBI Taxonomy" id="71453"/>
    <lineage>
        <taxon>Bacteria</taxon>
        <taxon>Bacillati</taxon>
        <taxon>Bacillota</taxon>
        <taxon>Bacilli</taxon>
        <taxon>Lactobacillales</taxon>
        <taxon>Enterococcaceae</taxon>
        <taxon>Tetragenococcus</taxon>
    </lineage>
</organism>
<dbReference type="EMBL" id="BAAAXQ010000024">
    <property type="protein sequence ID" value="GAA3014136.1"/>
    <property type="molecule type" value="Genomic_DNA"/>
</dbReference>
<comment type="subcellular location">
    <subcellularLocation>
        <location evidence="5">Cell membrane</location>
        <topology evidence="5">Multi-pass membrane protein</topology>
    </subcellularLocation>
</comment>
<evidence type="ECO:0000256" key="2">
    <source>
        <dbReference type="ARBA" id="ARBA00022692"/>
    </source>
</evidence>
<comment type="caution">
    <text evidence="6">The sequence shown here is derived from an EMBL/GenBank/DDBJ whole genome shotgun (WGS) entry which is preliminary data.</text>
</comment>
<feature type="transmembrane region" description="Helical" evidence="5">
    <location>
        <begin position="6"/>
        <end position="28"/>
    </location>
</feature>
<evidence type="ECO:0000256" key="4">
    <source>
        <dbReference type="ARBA" id="ARBA00023136"/>
    </source>
</evidence>
<evidence type="ECO:0000256" key="3">
    <source>
        <dbReference type="ARBA" id="ARBA00022989"/>
    </source>
</evidence>
<keyword evidence="2 5" id="KW-0812">Transmembrane</keyword>
<evidence type="ECO:0000256" key="1">
    <source>
        <dbReference type="ARBA" id="ARBA00022475"/>
    </source>
</evidence>
<feature type="transmembrane region" description="Helical" evidence="5">
    <location>
        <begin position="40"/>
        <end position="64"/>
    </location>
</feature>